<dbReference type="EMBL" id="LR743591">
    <property type="protein sequence ID" value="CAA2619116.1"/>
    <property type="molecule type" value="Genomic_DNA"/>
</dbReference>
<accession>A0A7I8IN09</accession>
<dbReference type="InterPro" id="IPR036823">
    <property type="entry name" value="Ribosomal_uS7_dom_sf"/>
</dbReference>
<reference evidence="5 6" key="1">
    <citation type="submission" date="2019-12" db="EMBL/GenBank/DDBJ databases">
        <authorList>
            <person name="Scholz U."/>
            <person name="Mascher M."/>
            <person name="Fiebig A."/>
        </authorList>
    </citation>
    <scope>NUCLEOTIDE SEQUENCE</scope>
</reference>
<comment type="similarity">
    <text evidence="1">Belongs to the universal ribosomal protein uS7 family.</text>
</comment>
<organism evidence="5">
    <name type="scientific">Spirodela intermedia</name>
    <name type="common">Intermediate duckweed</name>
    <dbReference type="NCBI Taxonomy" id="51605"/>
    <lineage>
        <taxon>Eukaryota</taxon>
        <taxon>Viridiplantae</taxon>
        <taxon>Streptophyta</taxon>
        <taxon>Embryophyta</taxon>
        <taxon>Tracheophyta</taxon>
        <taxon>Spermatophyta</taxon>
        <taxon>Magnoliopsida</taxon>
        <taxon>Liliopsida</taxon>
        <taxon>Araceae</taxon>
        <taxon>Lemnoideae</taxon>
        <taxon>Spirodela</taxon>
    </lineage>
</organism>
<sequence length="70" mass="8218">MKQLIKKEGKRTRVRAISYKTFHRPARTERDVIKQMVDAVDNMNPIGEVEKSQTRRSHNFPLDCSHLLDP</sequence>
<dbReference type="SUPFAM" id="SSF47973">
    <property type="entry name" value="Ribosomal protein S7"/>
    <property type="match status" value="1"/>
</dbReference>
<evidence type="ECO:0000313" key="5">
    <source>
        <dbReference type="EMBL" id="CAA2619116.1"/>
    </source>
</evidence>
<dbReference type="GO" id="GO:0005840">
    <property type="term" value="C:ribosome"/>
    <property type="evidence" value="ECO:0007669"/>
    <property type="project" value="UniProtKB-KW"/>
</dbReference>
<dbReference type="GO" id="GO:1990904">
    <property type="term" value="C:ribonucleoprotein complex"/>
    <property type="evidence" value="ECO:0007669"/>
    <property type="project" value="UniProtKB-KW"/>
</dbReference>
<evidence type="ECO:0000256" key="1">
    <source>
        <dbReference type="ARBA" id="ARBA00007151"/>
    </source>
</evidence>
<evidence type="ECO:0000256" key="4">
    <source>
        <dbReference type="SAM" id="MobiDB-lite"/>
    </source>
</evidence>
<dbReference type="Proteomes" id="UP001189122">
    <property type="component" value="Unassembled WGS sequence"/>
</dbReference>
<dbReference type="AlphaFoldDB" id="A0A7I8IN09"/>
<evidence type="ECO:0000313" key="6">
    <source>
        <dbReference type="Proteomes" id="UP001189122"/>
    </source>
</evidence>
<gene>
    <name evidence="5" type="ORF">SI7747_04005283</name>
</gene>
<keyword evidence="6" id="KW-1185">Reference proteome</keyword>
<feature type="region of interest" description="Disordered" evidence="4">
    <location>
        <begin position="47"/>
        <end position="70"/>
    </location>
</feature>
<keyword evidence="2" id="KW-0689">Ribosomal protein</keyword>
<evidence type="ECO:0000256" key="3">
    <source>
        <dbReference type="ARBA" id="ARBA00023274"/>
    </source>
</evidence>
<keyword evidence="3" id="KW-0687">Ribonucleoprotein</keyword>
<dbReference type="EMBL" id="CACRZD030000004">
    <property type="protein sequence ID" value="CAA6658842.1"/>
    <property type="molecule type" value="Genomic_DNA"/>
</dbReference>
<evidence type="ECO:0000256" key="2">
    <source>
        <dbReference type="ARBA" id="ARBA00022980"/>
    </source>
</evidence>
<proteinExistence type="inferred from homology"/>
<name>A0A7I8IN09_SPIIN</name>
<protein>
    <submittedName>
        <fullName evidence="5">Uncharacterized protein</fullName>
    </submittedName>
</protein>